<dbReference type="AlphaFoldDB" id="A0A8J5LKL8"/>
<dbReference type="Proteomes" id="UP000734854">
    <property type="component" value="Unassembled WGS sequence"/>
</dbReference>
<proteinExistence type="predicted"/>
<protein>
    <submittedName>
        <fullName evidence="2">Uncharacterized protein</fullName>
    </submittedName>
</protein>
<evidence type="ECO:0000256" key="1">
    <source>
        <dbReference type="SAM" id="MobiDB-lite"/>
    </source>
</evidence>
<comment type="caution">
    <text evidence="2">The sequence shown here is derived from an EMBL/GenBank/DDBJ whole genome shotgun (WGS) entry which is preliminary data.</text>
</comment>
<gene>
    <name evidence="2" type="ORF">ZIOFF_013055</name>
</gene>
<dbReference type="EMBL" id="JACMSC010000004">
    <property type="protein sequence ID" value="KAG6523202.1"/>
    <property type="molecule type" value="Genomic_DNA"/>
</dbReference>
<keyword evidence="3" id="KW-1185">Reference proteome</keyword>
<feature type="compositionally biased region" description="Acidic residues" evidence="1">
    <location>
        <begin position="140"/>
        <end position="149"/>
    </location>
</feature>
<accession>A0A8J5LKL8</accession>
<evidence type="ECO:0000313" key="3">
    <source>
        <dbReference type="Proteomes" id="UP000734854"/>
    </source>
</evidence>
<feature type="region of interest" description="Disordered" evidence="1">
    <location>
        <begin position="22"/>
        <end position="68"/>
    </location>
</feature>
<organism evidence="2 3">
    <name type="scientific">Zingiber officinale</name>
    <name type="common">Ginger</name>
    <name type="synonym">Amomum zingiber</name>
    <dbReference type="NCBI Taxonomy" id="94328"/>
    <lineage>
        <taxon>Eukaryota</taxon>
        <taxon>Viridiplantae</taxon>
        <taxon>Streptophyta</taxon>
        <taxon>Embryophyta</taxon>
        <taxon>Tracheophyta</taxon>
        <taxon>Spermatophyta</taxon>
        <taxon>Magnoliopsida</taxon>
        <taxon>Liliopsida</taxon>
        <taxon>Zingiberales</taxon>
        <taxon>Zingiberaceae</taxon>
        <taxon>Zingiber</taxon>
    </lineage>
</organism>
<name>A0A8J5LKL8_ZINOF</name>
<reference evidence="2 3" key="1">
    <citation type="submission" date="2020-08" db="EMBL/GenBank/DDBJ databases">
        <title>Plant Genome Project.</title>
        <authorList>
            <person name="Zhang R.-G."/>
        </authorList>
    </citation>
    <scope>NUCLEOTIDE SEQUENCE [LARGE SCALE GENOMIC DNA]</scope>
    <source>
        <tissue evidence="2">Rhizome</tissue>
    </source>
</reference>
<sequence length="280" mass="30797">MKRCDLAAVSIDSSALFSLDISSSDFPFSSGTKKAKRRPSSPCCASRDPCSAPRIETQRPWPPLRRRDTVARRPQSRWEDLLRHDEGGVVWAEVGEEEGQGVHDDEVDVIAQCGPAAVRHCKGVHEDSHEKEAHGLDGEASNDVDEGDGEPVTWYAGIERDEDLRKHDPEDLLDGVHGGGLRDPVDGGKDVLLEQVLAVEGDVEEDQVAAVPRRCRPWRRANSFENSPKLFASFAASCSTFPCSSTISTWRTFCISTTACFAFYATSAVYRAVSGIFDRE</sequence>
<feature type="region of interest" description="Disordered" evidence="1">
    <location>
        <begin position="125"/>
        <end position="151"/>
    </location>
</feature>
<feature type="compositionally biased region" description="Basic and acidic residues" evidence="1">
    <location>
        <begin position="125"/>
        <end position="137"/>
    </location>
</feature>
<evidence type="ECO:0000313" key="2">
    <source>
        <dbReference type="EMBL" id="KAG6523202.1"/>
    </source>
</evidence>